<dbReference type="AlphaFoldDB" id="A0A5B7JH77"/>
<dbReference type="Proteomes" id="UP000324222">
    <property type="component" value="Unassembled WGS sequence"/>
</dbReference>
<evidence type="ECO:0000313" key="1">
    <source>
        <dbReference type="EMBL" id="MPC93576.1"/>
    </source>
</evidence>
<sequence length="61" mass="6799">MHRSCIRYGHFKLCGEERNSSADTLRLIFRVFVPRLGVLVGRVGGGLVQWARRRGGGEGIT</sequence>
<comment type="caution">
    <text evidence="1">The sequence shown here is derived from an EMBL/GenBank/DDBJ whole genome shotgun (WGS) entry which is preliminary data.</text>
</comment>
<evidence type="ECO:0000313" key="2">
    <source>
        <dbReference type="Proteomes" id="UP000324222"/>
    </source>
</evidence>
<gene>
    <name evidence="1" type="ORF">E2C01_088710</name>
</gene>
<protein>
    <submittedName>
        <fullName evidence="1">Uncharacterized protein</fullName>
    </submittedName>
</protein>
<dbReference type="EMBL" id="VSRR010095340">
    <property type="protein sequence ID" value="MPC93576.1"/>
    <property type="molecule type" value="Genomic_DNA"/>
</dbReference>
<name>A0A5B7JH77_PORTR</name>
<keyword evidence="2" id="KW-1185">Reference proteome</keyword>
<reference evidence="1 2" key="1">
    <citation type="submission" date="2019-05" db="EMBL/GenBank/DDBJ databases">
        <title>Another draft genome of Portunus trituberculatus and its Hox gene families provides insights of decapod evolution.</title>
        <authorList>
            <person name="Jeong J.-H."/>
            <person name="Song I."/>
            <person name="Kim S."/>
            <person name="Choi T."/>
            <person name="Kim D."/>
            <person name="Ryu S."/>
            <person name="Kim W."/>
        </authorList>
    </citation>
    <scope>NUCLEOTIDE SEQUENCE [LARGE SCALE GENOMIC DNA]</scope>
    <source>
        <tissue evidence="1">Muscle</tissue>
    </source>
</reference>
<organism evidence="1 2">
    <name type="scientific">Portunus trituberculatus</name>
    <name type="common">Swimming crab</name>
    <name type="synonym">Neptunus trituberculatus</name>
    <dbReference type="NCBI Taxonomy" id="210409"/>
    <lineage>
        <taxon>Eukaryota</taxon>
        <taxon>Metazoa</taxon>
        <taxon>Ecdysozoa</taxon>
        <taxon>Arthropoda</taxon>
        <taxon>Crustacea</taxon>
        <taxon>Multicrustacea</taxon>
        <taxon>Malacostraca</taxon>
        <taxon>Eumalacostraca</taxon>
        <taxon>Eucarida</taxon>
        <taxon>Decapoda</taxon>
        <taxon>Pleocyemata</taxon>
        <taxon>Brachyura</taxon>
        <taxon>Eubrachyura</taxon>
        <taxon>Portunoidea</taxon>
        <taxon>Portunidae</taxon>
        <taxon>Portuninae</taxon>
        <taxon>Portunus</taxon>
    </lineage>
</organism>
<proteinExistence type="predicted"/>
<accession>A0A5B7JH77</accession>